<accession>A0A915EI87</accession>
<dbReference type="Proteomes" id="UP000887574">
    <property type="component" value="Unplaced"/>
</dbReference>
<dbReference type="PANTHER" id="PTHR12419:SF7">
    <property type="entry name" value="OTU DOMAIN-CONTAINING PROTEIN 3"/>
    <property type="match status" value="1"/>
</dbReference>
<evidence type="ECO:0000313" key="2">
    <source>
        <dbReference type="WBParaSite" id="jg5640"/>
    </source>
</evidence>
<sequence length="440" mass="51378">MTQKHNHFGDKSRVDLKRMQGNVQEQAISSKEAPRAILGRAIESVDEDSRPLIRRSYVARNIRYIRHTAKLEPANPKTLQDLKIEEPYKMRGKEVFLKYDGWNGDERILLFSTDKCLDLLVAIKNWGCDATRVLPYESPSGRLVLIRPRKIDRTSSKIEAFKRRLDFEKANGMRLRNKCRRKGSKEFYDNNDAFRREVNLILALAFTPIEEVSMAFTKLREYLEDSTFAEQIPRRARAECGRKRRCGSEKESSEFRRRLFRVWLYVCKNEEGRTVFRKSIEIVSVKTGPELRFNPLTNQQQIEAVRQIRLRLSSSDQIRLLKHKNFATSGRPIKVQSILGDGNCGFRSLSYCLFGSESLHKFVRIRIAEYLAEHQDDEWLNLFLDEPIEKHIEKIRTPAKNASKRRNIAAMWTLRPLQRPLASMCFSSRPWLLNLLASAK</sequence>
<dbReference type="WBParaSite" id="jg5640">
    <property type="protein sequence ID" value="jg5640"/>
    <property type="gene ID" value="jg5640"/>
</dbReference>
<dbReference type="InterPro" id="IPR038765">
    <property type="entry name" value="Papain-like_cys_pep_sf"/>
</dbReference>
<dbReference type="AlphaFoldDB" id="A0A915EI87"/>
<name>A0A915EI87_9BILA</name>
<protein>
    <submittedName>
        <fullName evidence="2">OTU domain-containing protein</fullName>
    </submittedName>
</protein>
<reference evidence="2" key="1">
    <citation type="submission" date="2022-11" db="UniProtKB">
        <authorList>
            <consortium name="WormBaseParasite"/>
        </authorList>
    </citation>
    <scope>IDENTIFICATION</scope>
</reference>
<dbReference type="InterPro" id="IPR050704">
    <property type="entry name" value="Peptidase_C85-like"/>
</dbReference>
<proteinExistence type="predicted"/>
<dbReference type="PANTHER" id="PTHR12419">
    <property type="entry name" value="OTU DOMAIN CONTAINING PROTEIN"/>
    <property type="match status" value="1"/>
</dbReference>
<organism evidence="1 2">
    <name type="scientific">Ditylenchus dipsaci</name>
    <dbReference type="NCBI Taxonomy" id="166011"/>
    <lineage>
        <taxon>Eukaryota</taxon>
        <taxon>Metazoa</taxon>
        <taxon>Ecdysozoa</taxon>
        <taxon>Nematoda</taxon>
        <taxon>Chromadorea</taxon>
        <taxon>Rhabditida</taxon>
        <taxon>Tylenchina</taxon>
        <taxon>Tylenchomorpha</taxon>
        <taxon>Sphaerularioidea</taxon>
        <taxon>Anguinidae</taxon>
        <taxon>Anguininae</taxon>
        <taxon>Ditylenchus</taxon>
    </lineage>
</organism>
<dbReference type="SUPFAM" id="SSF54001">
    <property type="entry name" value="Cysteine proteinases"/>
    <property type="match status" value="1"/>
</dbReference>
<dbReference type="Gene3D" id="3.90.70.80">
    <property type="match status" value="1"/>
</dbReference>
<dbReference type="GO" id="GO:0016579">
    <property type="term" value="P:protein deubiquitination"/>
    <property type="evidence" value="ECO:0007669"/>
    <property type="project" value="TreeGrafter"/>
</dbReference>
<evidence type="ECO:0000313" key="1">
    <source>
        <dbReference type="Proteomes" id="UP000887574"/>
    </source>
</evidence>
<dbReference type="GO" id="GO:0004843">
    <property type="term" value="F:cysteine-type deubiquitinase activity"/>
    <property type="evidence" value="ECO:0007669"/>
    <property type="project" value="TreeGrafter"/>
</dbReference>
<keyword evidence="1" id="KW-1185">Reference proteome</keyword>